<comment type="caution">
    <text evidence="3">The sequence shown here is derived from an EMBL/GenBank/DDBJ whole genome shotgun (WGS) entry which is preliminary data.</text>
</comment>
<organism evidence="3 4">
    <name type="scientific">Megalops atlanticus</name>
    <name type="common">Tarpon</name>
    <name type="synonym">Clupea gigantea</name>
    <dbReference type="NCBI Taxonomy" id="7932"/>
    <lineage>
        <taxon>Eukaryota</taxon>
        <taxon>Metazoa</taxon>
        <taxon>Chordata</taxon>
        <taxon>Craniata</taxon>
        <taxon>Vertebrata</taxon>
        <taxon>Euteleostomi</taxon>
        <taxon>Actinopterygii</taxon>
        <taxon>Neopterygii</taxon>
        <taxon>Teleostei</taxon>
        <taxon>Elopiformes</taxon>
        <taxon>Megalopidae</taxon>
        <taxon>Megalops</taxon>
    </lineage>
</organism>
<keyword evidence="2" id="KW-0053">Apoptosis</keyword>
<dbReference type="GO" id="GO:0006915">
    <property type="term" value="P:apoptotic process"/>
    <property type="evidence" value="ECO:0007669"/>
    <property type="project" value="UniProtKB-KW"/>
</dbReference>
<gene>
    <name evidence="3" type="ORF">MATL_G00247240</name>
</gene>
<dbReference type="AlphaFoldDB" id="A0A9D3PB23"/>
<evidence type="ECO:0000313" key="4">
    <source>
        <dbReference type="Proteomes" id="UP001046870"/>
    </source>
</evidence>
<dbReference type="EMBL" id="JAFDVH010000023">
    <property type="protein sequence ID" value="KAG7456010.1"/>
    <property type="molecule type" value="Genomic_DNA"/>
</dbReference>
<keyword evidence="1" id="KW-0597">Phosphoprotein</keyword>
<accession>A0A9D3PB23</accession>
<keyword evidence="4" id="KW-1185">Reference proteome</keyword>
<reference evidence="3" key="1">
    <citation type="submission" date="2021-01" db="EMBL/GenBank/DDBJ databases">
        <authorList>
            <person name="Zahm M."/>
            <person name="Roques C."/>
            <person name="Cabau C."/>
            <person name="Klopp C."/>
            <person name="Donnadieu C."/>
            <person name="Jouanno E."/>
            <person name="Lampietro C."/>
            <person name="Louis A."/>
            <person name="Herpin A."/>
            <person name="Echchiki A."/>
            <person name="Berthelot C."/>
            <person name="Parey E."/>
            <person name="Roest-Crollius H."/>
            <person name="Braasch I."/>
            <person name="Postlethwait J."/>
            <person name="Bobe J."/>
            <person name="Montfort J."/>
            <person name="Bouchez O."/>
            <person name="Begum T."/>
            <person name="Mejri S."/>
            <person name="Adams A."/>
            <person name="Chen W.-J."/>
            <person name="Guiguen Y."/>
        </authorList>
    </citation>
    <scope>NUCLEOTIDE SEQUENCE</scope>
    <source>
        <strain evidence="3">YG-15Mar2019-1</strain>
        <tissue evidence="3">Brain</tissue>
    </source>
</reference>
<dbReference type="GO" id="GO:2001236">
    <property type="term" value="P:regulation of extrinsic apoptotic signaling pathway"/>
    <property type="evidence" value="ECO:0007669"/>
    <property type="project" value="TreeGrafter"/>
</dbReference>
<name>A0A9D3PB23_MEGAT</name>
<evidence type="ECO:0008006" key="5">
    <source>
        <dbReference type="Google" id="ProtNLM"/>
    </source>
</evidence>
<dbReference type="PROSITE" id="PS50062">
    <property type="entry name" value="BCL2_FAMILY"/>
    <property type="match status" value="1"/>
</dbReference>
<dbReference type="PANTHER" id="PTHR14965">
    <property type="entry name" value="SI:CH73-248E21.1"/>
    <property type="match status" value="1"/>
</dbReference>
<dbReference type="InterPro" id="IPR036834">
    <property type="entry name" value="Bcl-2-like_sf"/>
</dbReference>
<sequence>MAPATWLLSRRLIRGGWEVVLNVPTRERDTVVDGEMENGGGGDGVPGAAEKSVELELLQAYIQKRRPSTRRLQSAAAVSFRDSGVKRKRKKAGAADELDKVADKLTSIVDSVHLAPADVEPDGPEDVIQTIVELLRESGDTLDAEIKQNKSLASVFSGFNYGLFEKVTTMFLERVELDDVPSTKSPEQAKIALTFEVTSKLTAVDNHPMNRVMGFGAKYLQQNFSTWVQQQGGWAKAFDSEDIE</sequence>
<evidence type="ECO:0000313" key="3">
    <source>
        <dbReference type="EMBL" id="KAG7456010.1"/>
    </source>
</evidence>
<protein>
    <recommendedName>
        <fullName evidence="5">Apoptosis facilitator Bcl-2-like protein 14</fullName>
    </recommendedName>
</protein>
<dbReference type="InterPro" id="IPR002475">
    <property type="entry name" value="Bcl2-like"/>
</dbReference>
<evidence type="ECO:0000256" key="2">
    <source>
        <dbReference type="ARBA" id="ARBA00022703"/>
    </source>
</evidence>
<dbReference type="Gene3D" id="1.10.437.10">
    <property type="entry name" value="Blc2-like"/>
    <property type="match status" value="1"/>
</dbReference>
<proteinExistence type="predicted"/>
<dbReference type="Proteomes" id="UP001046870">
    <property type="component" value="Chromosome 23"/>
</dbReference>
<dbReference type="PANTHER" id="PTHR14965:SF1">
    <property type="entry name" value="APOPTOSIS FACILITATOR BCL-2-LIKE PROTEIN 14"/>
    <property type="match status" value="1"/>
</dbReference>
<evidence type="ECO:0000256" key="1">
    <source>
        <dbReference type="ARBA" id="ARBA00022553"/>
    </source>
</evidence>
<dbReference type="OrthoDB" id="9948726at2759"/>
<dbReference type="SUPFAM" id="SSF56854">
    <property type="entry name" value="Bcl-2 inhibitors of programmed cell death"/>
    <property type="match status" value="1"/>
</dbReference>